<comment type="subcellular location">
    <subcellularLocation>
        <location evidence="8">Cell membrane</location>
        <topology evidence="8">Lipid-anchor</topology>
        <topology evidence="8">GPI-anchor</topology>
    </subcellularLocation>
    <subcellularLocation>
        <location evidence="1">Membrane</location>
        <topology evidence="1">Lipid-anchor</topology>
        <topology evidence="1">GPI-anchor</topology>
    </subcellularLocation>
</comment>
<gene>
    <name evidence="11" type="ORF">BON22_2048</name>
</gene>
<evidence type="ECO:0000256" key="4">
    <source>
        <dbReference type="ARBA" id="ARBA00022729"/>
    </source>
</evidence>
<keyword evidence="8" id="KW-0808">Transferase</keyword>
<keyword evidence="3 8" id="KW-0336">GPI-anchor</keyword>
<feature type="signal peptide" evidence="8">
    <location>
        <begin position="1"/>
        <end position="19"/>
    </location>
</feature>
<dbReference type="EC" id="2.4.1.-" evidence="8"/>
<evidence type="ECO:0000256" key="8">
    <source>
        <dbReference type="RuleBase" id="RU361209"/>
    </source>
</evidence>
<reference evidence="12" key="1">
    <citation type="journal article" date="2017" name="Genome Announc.">
        <title>Genome sequences of Cyberlindnera fabianii 65, Pichia kudriavzevii 129, and Saccharomyces cerevisiae 131 isolated from fermented masau fruits in Zimbabwe.</title>
        <authorList>
            <person name="van Rijswijck I.M.H."/>
            <person name="Derks M.F.L."/>
            <person name="Abee T."/>
            <person name="de Ridder D."/>
            <person name="Smid E.J."/>
        </authorList>
    </citation>
    <scope>NUCLEOTIDE SEQUENCE [LARGE SCALE GENOMIC DNA]</scope>
    <source>
        <strain evidence="12">65</strain>
    </source>
</reference>
<sequence>MKFQLQILLAALTVANAAAITPVETALKKTTELHAMTQAPTPSNGTYVMTTNVSQRSKTNPIEIVGRKFFDSVTKEQFFLKGIAYQPSRATNDAIAIKYHGLTIIDPMLDTRLCMRDLPYLKSLGVNTIRVYAIDTDKSHDECFEAYANAGIYVLADLSEPDLSVNRKSPSWDTDLFLRYKSVVDALHSYGNVLGFFAGNEVTNDKTNTNASPFVKSAIRDTKEYIKEQGYRKIPVGYASNDDTDTRGNLASYFSCGELSADFYGINMYEWCGYSSFYTSGFKERTEEFKNSKIPVFFSEFGCNLERPRPFTEVDALFSHLMTDVWSGGLAYMYFEEPNEYGVVQVDSEGSIVPLADYHNLQKAYLRSHAVGVDYEEYKRKLSSPSSGDSHCPGLSNIWKASEELPNYPDAVKCDCMESSLQCKLSTSVKKTDYSRVFEYACGEIDCFQISADGEAGEYGAFSDCSIYQKASFVLNEVFKQQGSKTGGCDFEGVAQLSRSLATKSQLSAKTISSGQTCYEFLDTLPRTVADKNPKSVRNFTDGLSDDNDRDHNSSSHEGHQALENRAAQQKFYNNLLWESIGAVIVVGLSIFMS</sequence>
<evidence type="ECO:0000256" key="3">
    <source>
        <dbReference type="ARBA" id="ARBA00022622"/>
    </source>
</evidence>
<comment type="similarity">
    <text evidence="2 8">Belongs to the glycosyl hydrolase 72 family.</text>
</comment>
<keyword evidence="8" id="KW-0472">Membrane</keyword>
<dbReference type="SMART" id="SM00768">
    <property type="entry name" value="X8"/>
    <property type="match status" value="1"/>
</dbReference>
<evidence type="ECO:0000256" key="5">
    <source>
        <dbReference type="ARBA" id="ARBA00023157"/>
    </source>
</evidence>
<keyword evidence="8" id="KW-0449">Lipoprotein</keyword>
<accession>A0A1V2L7M3</accession>
<dbReference type="AlphaFoldDB" id="A0A1V2L7M3"/>
<comment type="function">
    <text evidence="8">Splits internally a 1,3-beta-glucan molecule and transfers the newly generated reducing end (the donor) to the non-reducing end of another 1,3-beta-glucan molecule (the acceptor) forming a 1,3-beta linkage, resulting in the elongation of 1,3-beta-glucan chains in the cell wall.</text>
</comment>
<dbReference type="FunFam" id="3.20.20.80:FF:000038">
    <property type="entry name" value="1,3-beta-glucanosyltransferase"/>
    <property type="match status" value="1"/>
</dbReference>
<dbReference type="EMBL" id="MPUK01000003">
    <property type="protein sequence ID" value="ONH67907.1"/>
    <property type="molecule type" value="Genomic_DNA"/>
</dbReference>
<keyword evidence="7" id="KW-0961">Cell wall biogenesis/degradation</keyword>
<dbReference type="SUPFAM" id="SSF51445">
    <property type="entry name" value="(Trans)glycosidases"/>
    <property type="match status" value="1"/>
</dbReference>
<dbReference type="GO" id="GO:0031505">
    <property type="term" value="P:fungal-type cell wall organization"/>
    <property type="evidence" value="ECO:0007669"/>
    <property type="project" value="TreeGrafter"/>
</dbReference>
<dbReference type="Gene3D" id="3.20.20.80">
    <property type="entry name" value="Glycosidases"/>
    <property type="match status" value="1"/>
</dbReference>
<dbReference type="Proteomes" id="UP000189513">
    <property type="component" value="Unassembled WGS sequence"/>
</dbReference>
<evidence type="ECO:0000313" key="12">
    <source>
        <dbReference type="Proteomes" id="UP000189513"/>
    </source>
</evidence>
<evidence type="ECO:0000256" key="2">
    <source>
        <dbReference type="ARBA" id="ARBA00007528"/>
    </source>
</evidence>
<name>A0A1V2L7M3_CYBFA</name>
<dbReference type="GO" id="GO:0005886">
    <property type="term" value="C:plasma membrane"/>
    <property type="evidence" value="ECO:0007669"/>
    <property type="project" value="UniProtKB-SubCell"/>
</dbReference>
<evidence type="ECO:0000256" key="9">
    <source>
        <dbReference type="SAM" id="MobiDB-lite"/>
    </source>
</evidence>
<comment type="caution">
    <text evidence="11">The sequence shown here is derived from an EMBL/GenBank/DDBJ whole genome shotgun (WGS) entry which is preliminary data.</text>
</comment>
<evidence type="ECO:0000259" key="10">
    <source>
        <dbReference type="SMART" id="SM00768"/>
    </source>
</evidence>
<dbReference type="InterPro" id="IPR004886">
    <property type="entry name" value="Glucanosyltransferase"/>
</dbReference>
<evidence type="ECO:0000256" key="6">
    <source>
        <dbReference type="ARBA" id="ARBA00023180"/>
    </source>
</evidence>
<dbReference type="InterPro" id="IPR017853">
    <property type="entry name" value="GH"/>
</dbReference>
<dbReference type="VEuPathDB" id="FungiDB:BON22_2048"/>
<evidence type="ECO:0000313" key="11">
    <source>
        <dbReference type="EMBL" id="ONH67907.1"/>
    </source>
</evidence>
<keyword evidence="4 8" id="KW-0732">Signal</keyword>
<dbReference type="STRING" id="36022.A0A1V2L7M3"/>
<keyword evidence="6" id="KW-0325">Glycoprotein</keyword>
<dbReference type="PANTHER" id="PTHR31468">
    <property type="entry name" value="1,3-BETA-GLUCANOSYLTRANSFERASE GAS1"/>
    <property type="match status" value="1"/>
</dbReference>
<keyword evidence="5" id="KW-1015">Disulfide bond</keyword>
<keyword evidence="12" id="KW-1185">Reference proteome</keyword>
<dbReference type="Pfam" id="PF03198">
    <property type="entry name" value="Glyco_hydro_72"/>
    <property type="match status" value="1"/>
</dbReference>
<dbReference type="Gene3D" id="1.20.58.1040">
    <property type="match status" value="1"/>
</dbReference>
<feature type="chain" id="PRO_5011825204" description="1,3-beta-glucanosyltransferase" evidence="8">
    <location>
        <begin position="20"/>
        <end position="594"/>
    </location>
</feature>
<proteinExistence type="inferred from homology"/>
<evidence type="ECO:0000256" key="1">
    <source>
        <dbReference type="ARBA" id="ARBA00004589"/>
    </source>
</evidence>
<dbReference type="GO" id="GO:0071970">
    <property type="term" value="P:fungal-type cell wall (1-&gt;3)-beta-D-glucan biosynthetic process"/>
    <property type="evidence" value="ECO:0007669"/>
    <property type="project" value="TreeGrafter"/>
</dbReference>
<evidence type="ECO:0000256" key="7">
    <source>
        <dbReference type="ARBA" id="ARBA00023316"/>
    </source>
</evidence>
<dbReference type="GO" id="GO:0042124">
    <property type="term" value="F:1,3-beta-glucanosyltransferase activity"/>
    <property type="evidence" value="ECO:0007669"/>
    <property type="project" value="TreeGrafter"/>
</dbReference>
<feature type="domain" description="X8" evidence="10">
    <location>
        <begin position="421"/>
        <end position="508"/>
    </location>
</feature>
<feature type="compositionally biased region" description="Basic and acidic residues" evidence="9">
    <location>
        <begin position="547"/>
        <end position="560"/>
    </location>
</feature>
<dbReference type="PANTHER" id="PTHR31468:SF10">
    <property type="entry name" value="1,3-BETA-GLUCANOSYLTRANSFERASE GAS2"/>
    <property type="match status" value="1"/>
</dbReference>
<feature type="region of interest" description="Disordered" evidence="9">
    <location>
        <begin position="533"/>
        <end position="560"/>
    </location>
</feature>
<organism evidence="11 12">
    <name type="scientific">Cyberlindnera fabianii</name>
    <name type="common">Yeast</name>
    <name type="synonym">Hansenula fabianii</name>
    <dbReference type="NCBI Taxonomy" id="36022"/>
    <lineage>
        <taxon>Eukaryota</taxon>
        <taxon>Fungi</taxon>
        <taxon>Dikarya</taxon>
        <taxon>Ascomycota</taxon>
        <taxon>Saccharomycotina</taxon>
        <taxon>Saccharomycetes</taxon>
        <taxon>Phaffomycetales</taxon>
        <taxon>Phaffomycetaceae</taxon>
        <taxon>Cyberlindnera</taxon>
    </lineage>
</organism>
<dbReference type="Pfam" id="PF07983">
    <property type="entry name" value="X8"/>
    <property type="match status" value="1"/>
</dbReference>
<dbReference type="InterPro" id="IPR012946">
    <property type="entry name" value="X8"/>
</dbReference>
<protein>
    <recommendedName>
        <fullName evidence="8">1,3-beta-glucanosyltransferase</fullName>
        <ecNumber evidence="8">2.4.1.-</ecNumber>
    </recommendedName>
</protein>
<dbReference type="GO" id="GO:0098552">
    <property type="term" value="C:side of membrane"/>
    <property type="evidence" value="ECO:0007669"/>
    <property type="project" value="UniProtKB-KW"/>
</dbReference>